<dbReference type="OrthoDB" id="10506775at2759"/>
<organism evidence="2 3">
    <name type="scientific">Castanea mollissima</name>
    <name type="common">Chinese chestnut</name>
    <dbReference type="NCBI Taxonomy" id="60419"/>
    <lineage>
        <taxon>Eukaryota</taxon>
        <taxon>Viridiplantae</taxon>
        <taxon>Streptophyta</taxon>
        <taxon>Embryophyta</taxon>
        <taxon>Tracheophyta</taxon>
        <taxon>Spermatophyta</taxon>
        <taxon>Magnoliopsida</taxon>
        <taxon>eudicotyledons</taxon>
        <taxon>Gunneridae</taxon>
        <taxon>Pentapetalae</taxon>
        <taxon>rosids</taxon>
        <taxon>fabids</taxon>
        <taxon>Fagales</taxon>
        <taxon>Fagaceae</taxon>
        <taxon>Castanea</taxon>
    </lineage>
</organism>
<feature type="compositionally biased region" description="Basic and acidic residues" evidence="1">
    <location>
        <begin position="102"/>
        <end position="120"/>
    </location>
</feature>
<evidence type="ECO:0000256" key="1">
    <source>
        <dbReference type="SAM" id="MobiDB-lite"/>
    </source>
</evidence>
<comment type="caution">
    <text evidence="2">The sequence shown here is derived from an EMBL/GenBank/DDBJ whole genome shotgun (WGS) entry which is preliminary data.</text>
</comment>
<feature type="region of interest" description="Disordered" evidence="1">
    <location>
        <begin position="57"/>
        <end position="120"/>
    </location>
</feature>
<name>A0A8J4RIU5_9ROSI</name>
<sequence length="120" mass="14318">MKNKFHKLRPIKQKFHKLRPTKNKIDWSTTGSETKWWHWDLASLSSFDSESRCFGWTDQTHTDQRPMPNSKQLTHTDLPLTPMPTQVRDPRPMTIAESQPSGERRDKEEKKETREERSEK</sequence>
<protein>
    <submittedName>
        <fullName evidence="2">Uncharacterized protein</fullName>
    </submittedName>
</protein>
<evidence type="ECO:0000313" key="3">
    <source>
        <dbReference type="Proteomes" id="UP000737018"/>
    </source>
</evidence>
<gene>
    <name evidence="2" type="ORF">CMV_010109</name>
</gene>
<evidence type="ECO:0000313" key="2">
    <source>
        <dbReference type="EMBL" id="KAF3965734.1"/>
    </source>
</evidence>
<dbReference type="AlphaFoldDB" id="A0A8J4RIU5"/>
<dbReference type="Proteomes" id="UP000737018">
    <property type="component" value="Unassembled WGS sequence"/>
</dbReference>
<reference evidence="2" key="1">
    <citation type="submission" date="2020-03" db="EMBL/GenBank/DDBJ databases">
        <title>Castanea mollissima Vanexum genome sequencing.</title>
        <authorList>
            <person name="Staton M."/>
        </authorList>
    </citation>
    <scope>NUCLEOTIDE SEQUENCE</scope>
    <source>
        <tissue evidence="2">Leaf</tissue>
    </source>
</reference>
<dbReference type="EMBL" id="JRKL02001147">
    <property type="protein sequence ID" value="KAF3965734.1"/>
    <property type="molecule type" value="Genomic_DNA"/>
</dbReference>
<keyword evidence="3" id="KW-1185">Reference proteome</keyword>
<accession>A0A8J4RIU5</accession>
<proteinExistence type="predicted"/>